<keyword evidence="1" id="KW-0233">DNA recombination</keyword>
<dbReference type="Proteomes" id="UP000198304">
    <property type="component" value="Unassembled WGS sequence"/>
</dbReference>
<evidence type="ECO:0000313" key="4">
    <source>
        <dbReference type="Proteomes" id="UP000198304"/>
    </source>
</evidence>
<dbReference type="SUPFAM" id="SSF56349">
    <property type="entry name" value="DNA breaking-rejoining enzymes"/>
    <property type="match status" value="1"/>
</dbReference>
<dbReference type="InterPro" id="IPR013762">
    <property type="entry name" value="Integrase-like_cat_sf"/>
</dbReference>
<protein>
    <submittedName>
        <fullName evidence="3">Phage integrase family protein</fullName>
    </submittedName>
</protein>
<evidence type="ECO:0000256" key="1">
    <source>
        <dbReference type="ARBA" id="ARBA00023172"/>
    </source>
</evidence>
<feature type="domain" description="Tyr recombinase" evidence="2">
    <location>
        <begin position="1"/>
        <end position="141"/>
    </location>
</feature>
<dbReference type="InterPro" id="IPR011010">
    <property type="entry name" value="DNA_brk_join_enz"/>
</dbReference>
<proteinExistence type="predicted"/>
<dbReference type="GO" id="GO:0006310">
    <property type="term" value="P:DNA recombination"/>
    <property type="evidence" value="ECO:0007669"/>
    <property type="project" value="UniProtKB-KW"/>
</dbReference>
<accession>A0A239CK97</accession>
<dbReference type="InterPro" id="IPR002104">
    <property type="entry name" value="Integrase_catalytic"/>
</dbReference>
<dbReference type="Pfam" id="PF00589">
    <property type="entry name" value="Phage_integrase"/>
    <property type="match status" value="1"/>
</dbReference>
<dbReference type="GO" id="GO:0015074">
    <property type="term" value="P:DNA integration"/>
    <property type="evidence" value="ECO:0007669"/>
    <property type="project" value="InterPro"/>
</dbReference>
<dbReference type="Gene3D" id="1.10.443.10">
    <property type="entry name" value="Intergrase catalytic core"/>
    <property type="match status" value="1"/>
</dbReference>
<sequence length="149" mass="17012">MKITDINWQRRTISLTMQKTSYPIELPLLDDIGWVVIDYLKNGRPDTRCNLLFVRHRAPFDAVGENEAFHRELHKYMDAAGIIPPQGVHCGLHSLRSTLARQMLDSNAPLPVISETLGHQNINTTSIYLKIDVEGLRKCALDLEEVFMQ</sequence>
<dbReference type="OrthoDB" id="9785687at2"/>
<dbReference type="GO" id="GO:0003677">
    <property type="term" value="F:DNA binding"/>
    <property type="evidence" value="ECO:0007669"/>
    <property type="project" value="InterPro"/>
</dbReference>
<dbReference type="RefSeq" id="WP_089282275.1">
    <property type="nucleotide sequence ID" value="NZ_FZOJ01000006.1"/>
</dbReference>
<keyword evidence="4" id="KW-1185">Reference proteome</keyword>
<name>A0A239CK97_9FIRM</name>
<organism evidence="3 4">
    <name type="scientific">Anaerovirgula multivorans</name>
    <dbReference type="NCBI Taxonomy" id="312168"/>
    <lineage>
        <taxon>Bacteria</taxon>
        <taxon>Bacillati</taxon>
        <taxon>Bacillota</taxon>
        <taxon>Clostridia</taxon>
        <taxon>Peptostreptococcales</taxon>
        <taxon>Natronincolaceae</taxon>
        <taxon>Anaerovirgula</taxon>
    </lineage>
</organism>
<evidence type="ECO:0000313" key="3">
    <source>
        <dbReference type="EMBL" id="SNS20605.1"/>
    </source>
</evidence>
<reference evidence="4" key="1">
    <citation type="submission" date="2017-06" db="EMBL/GenBank/DDBJ databases">
        <authorList>
            <person name="Varghese N."/>
            <person name="Submissions S."/>
        </authorList>
    </citation>
    <scope>NUCLEOTIDE SEQUENCE [LARGE SCALE GENOMIC DNA]</scope>
    <source>
        <strain evidence="4">SCA</strain>
    </source>
</reference>
<dbReference type="PROSITE" id="PS51898">
    <property type="entry name" value="TYR_RECOMBINASE"/>
    <property type="match status" value="1"/>
</dbReference>
<gene>
    <name evidence="3" type="ORF">SAMN05446037_100617</name>
</gene>
<dbReference type="AlphaFoldDB" id="A0A239CK97"/>
<evidence type="ECO:0000259" key="2">
    <source>
        <dbReference type="PROSITE" id="PS51898"/>
    </source>
</evidence>
<dbReference type="EMBL" id="FZOJ01000006">
    <property type="protein sequence ID" value="SNS20605.1"/>
    <property type="molecule type" value="Genomic_DNA"/>
</dbReference>